<keyword evidence="2" id="KW-1185">Reference proteome</keyword>
<evidence type="ECO:0000313" key="2">
    <source>
        <dbReference type="Proteomes" id="UP000182486"/>
    </source>
</evidence>
<evidence type="ECO:0000313" key="1">
    <source>
        <dbReference type="EMBL" id="OJF15790.1"/>
    </source>
</evidence>
<protein>
    <submittedName>
        <fullName evidence="1">Uncharacterized protein</fullName>
    </submittedName>
</protein>
<dbReference type="EMBL" id="MEIA01000011">
    <property type="protein sequence ID" value="OJF15790.1"/>
    <property type="molecule type" value="Genomic_DNA"/>
</dbReference>
<accession>A0A1K0GTK2</accession>
<dbReference type="Proteomes" id="UP000182486">
    <property type="component" value="Unassembled WGS sequence"/>
</dbReference>
<name>A0A1K0GTK2_9ACTN</name>
<reference evidence="1 2" key="1">
    <citation type="submission" date="2016-09" db="EMBL/GenBank/DDBJ databases">
        <title>Couchioplanes caeruleus draft genome sequence.</title>
        <authorList>
            <person name="Sheehan J."/>
            <person name="Caffrey P."/>
        </authorList>
    </citation>
    <scope>NUCLEOTIDE SEQUENCE [LARGE SCALE GENOMIC DNA]</scope>
    <source>
        <strain evidence="1 2">DSM 43634</strain>
    </source>
</reference>
<proteinExistence type="predicted"/>
<organism evidence="1 2">
    <name type="scientific">Couchioplanes caeruleus subsp. caeruleus</name>
    <dbReference type="NCBI Taxonomy" id="56427"/>
    <lineage>
        <taxon>Bacteria</taxon>
        <taxon>Bacillati</taxon>
        <taxon>Actinomycetota</taxon>
        <taxon>Actinomycetes</taxon>
        <taxon>Micromonosporales</taxon>
        <taxon>Micromonosporaceae</taxon>
        <taxon>Couchioplanes</taxon>
    </lineage>
</organism>
<dbReference type="RefSeq" id="WP_071803066.1">
    <property type="nucleotide sequence ID" value="NZ_MEIA01000011.1"/>
</dbReference>
<comment type="caution">
    <text evidence="1">The sequence shown here is derived from an EMBL/GenBank/DDBJ whole genome shotgun (WGS) entry which is preliminary data.</text>
</comment>
<dbReference type="AlphaFoldDB" id="A0A1K0GTK2"/>
<gene>
    <name evidence="1" type="ORF">BG844_02440</name>
</gene>
<dbReference type="Pfam" id="PF20062">
    <property type="entry name" value="DUF6461"/>
    <property type="match status" value="1"/>
</dbReference>
<dbReference type="InterPro" id="IPR045592">
    <property type="entry name" value="DUF6461"/>
</dbReference>
<sequence>MGDDIAERYARVLGHGGLGEAACYTVIQPVVRPFGVEEVARRLGADPAALRRGEPDIADFDRDECLYLIGPIGSAVVMVEYNGYQGSRPEVLRWLSDGARVHNAFWNVNGVNDLSCAVYGRVQASWSIDFPDECQGSDPTAFDGDLDELVAMAAPGDDGFGYAGYWQSGMMAFIERRTGVVLTEEWFDSPQYVLVAPPIPSDPSSPSRLVDADTDSVLRLAPDPVRRAALGWLLEELARTAELDGEPAVRDGIAALRAGRLLGGEAERAVYDVRDRMSAAADGVWAAADGAGTTGQRDARVVREQAGWAFTGLLCHAHGADPLDGLDHVRNAFGDRWDEIRKELRSRLKNS</sequence>